<keyword evidence="11" id="KW-0472">Membrane</keyword>
<dbReference type="Pfam" id="PF22461">
    <property type="entry name" value="SLBB_2"/>
    <property type="match status" value="2"/>
</dbReference>
<evidence type="ECO:0000256" key="11">
    <source>
        <dbReference type="ARBA" id="ARBA00023136"/>
    </source>
</evidence>
<feature type="chain" id="PRO_5015433240" description="Sugar transporter" evidence="15">
    <location>
        <begin position="23"/>
        <end position="379"/>
    </location>
</feature>
<dbReference type="InterPro" id="IPR054765">
    <property type="entry name" value="SLBB_dom"/>
</dbReference>
<evidence type="ECO:0000256" key="5">
    <source>
        <dbReference type="ARBA" id="ARBA00022597"/>
    </source>
</evidence>
<evidence type="ECO:0000256" key="4">
    <source>
        <dbReference type="ARBA" id="ARBA00022452"/>
    </source>
</evidence>
<keyword evidence="14" id="KW-0449">Lipoprotein</keyword>
<feature type="domain" description="SLBB" evidence="17">
    <location>
        <begin position="269"/>
        <end position="350"/>
    </location>
</feature>
<dbReference type="GO" id="GO:0015288">
    <property type="term" value="F:porin activity"/>
    <property type="evidence" value="ECO:0007669"/>
    <property type="project" value="UniProtKB-KW"/>
</dbReference>
<dbReference type="GO" id="GO:0009279">
    <property type="term" value="C:cell outer membrane"/>
    <property type="evidence" value="ECO:0007669"/>
    <property type="project" value="UniProtKB-SubCell"/>
</dbReference>
<keyword evidence="12" id="KW-0564">Palmitate</keyword>
<dbReference type="GO" id="GO:0046930">
    <property type="term" value="C:pore complex"/>
    <property type="evidence" value="ECO:0007669"/>
    <property type="project" value="UniProtKB-KW"/>
</dbReference>
<evidence type="ECO:0000313" key="18">
    <source>
        <dbReference type="EMBL" id="PWF48718.1"/>
    </source>
</evidence>
<dbReference type="InterPro" id="IPR049712">
    <property type="entry name" value="Poly_export"/>
</dbReference>
<evidence type="ECO:0000313" key="19">
    <source>
        <dbReference type="Proteomes" id="UP000241421"/>
    </source>
</evidence>
<name>A0A2U2HMH7_9BURK</name>
<evidence type="ECO:0000256" key="12">
    <source>
        <dbReference type="ARBA" id="ARBA00023139"/>
    </source>
</evidence>
<dbReference type="PANTHER" id="PTHR33619">
    <property type="entry name" value="POLYSACCHARIDE EXPORT PROTEIN GFCE-RELATED"/>
    <property type="match status" value="1"/>
</dbReference>
<evidence type="ECO:0000256" key="3">
    <source>
        <dbReference type="ARBA" id="ARBA00022448"/>
    </source>
</evidence>
<dbReference type="PROSITE" id="PS51257">
    <property type="entry name" value="PROKAR_LIPOPROTEIN"/>
    <property type="match status" value="1"/>
</dbReference>
<dbReference type="AlphaFoldDB" id="A0A2U2HMH7"/>
<dbReference type="InterPro" id="IPR003715">
    <property type="entry name" value="Poly_export_N"/>
</dbReference>
<evidence type="ECO:0000256" key="7">
    <source>
        <dbReference type="ARBA" id="ARBA00022729"/>
    </source>
</evidence>
<dbReference type="Gene3D" id="3.30.1950.10">
    <property type="entry name" value="wza like domain"/>
    <property type="match status" value="1"/>
</dbReference>
<dbReference type="RefSeq" id="WP_106757360.1">
    <property type="nucleotide sequence ID" value="NZ_PXWF02000155.1"/>
</dbReference>
<keyword evidence="5" id="KW-0762">Sugar transport</keyword>
<evidence type="ECO:0000256" key="6">
    <source>
        <dbReference type="ARBA" id="ARBA00022692"/>
    </source>
</evidence>
<dbReference type="PANTHER" id="PTHR33619:SF3">
    <property type="entry name" value="POLYSACCHARIDE EXPORT PROTEIN GFCE-RELATED"/>
    <property type="match status" value="1"/>
</dbReference>
<comment type="caution">
    <text evidence="18">The sequence shown here is derived from an EMBL/GenBank/DDBJ whole genome shotgun (WGS) entry which is preliminary data.</text>
</comment>
<dbReference type="GO" id="GO:0015159">
    <property type="term" value="F:polysaccharide transmembrane transporter activity"/>
    <property type="evidence" value="ECO:0007669"/>
    <property type="project" value="InterPro"/>
</dbReference>
<dbReference type="OrthoDB" id="9815244at2"/>
<evidence type="ECO:0008006" key="20">
    <source>
        <dbReference type="Google" id="ProtNLM"/>
    </source>
</evidence>
<keyword evidence="4" id="KW-1134">Transmembrane beta strand</keyword>
<evidence type="ECO:0000256" key="13">
    <source>
        <dbReference type="ARBA" id="ARBA00023237"/>
    </source>
</evidence>
<accession>A0A2U2HMH7</accession>
<keyword evidence="9" id="KW-0406">Ion transport</keyword>
<keyword evidence="6" id="KW-0812">Transmembrane</keyword>
<keyword evidence="8" id="KW-0625">Polysaccharide transport</keyword>
<evidence type="ECO:0000256" key="1">
    <source>
        <dbReference type="ARBA" id="ARBA00004571"/>
    </source>
</evidence>
<feature type="domain" description="Polysaccharide export protein N-terminal" evidence="16">
    <location>
        <begin position="82"/>
        <end position="178"/>
    </location>
</feature>
<keyword evidence="7 15" id="KW-0732">Signal</keyword>
<reference evidence="18 19" key="1">
    <citation type="submission" date="2018-04" db="EMBL/GenBank/DDBJ databases">
        <title>Massilia violaceinigra sp. nov., a novel purple-pigmented bacterium isolated from Tianshan glacier, Xinjiang, China.</title>
        <authorList>
            <person name="Wang H."/>
        </authorList>
    </citation>
    <scope>NUCLEOTIDE SEQUENCE [LARGE SCALE GENOMIC DNA]</scope>
    <source>
        <strain evidence="18 19">B448-2</strain>
    </source>
</reference>
<evidence type="ECO:0000259" key="17">
    <source>
        <dbReference type="Pfam" id="PF22461"/>
    </source>
</evidence>
<dbReference type="Gene3D" id="3.10.560.10">
    <property type="entry name" value="Outer membrane lipoprotein wza domain like"/>
    <property type="match status" value="2"/>
</dbReference>
<evidence type="ECO:0000256" key="8">
    <source>
        <dbReference type="ARBA" id="ARBA00023047"/>
    </source>
</evidence>
<keyword evidence="10" id="KW-0626">Porin</keyword>
<dbReference type="EMBL" id="PXWF02000155">
    <property type="protein sequence ID" value="PWF48718.1"/>
    <property type="molecule type" value="Genomic_DNA"/>
</dbReference>
<sequence>MKLSTSNTARAIAAPHRWCALAAVLALAACASGNPVGAVDISASAPEVAGPPTQLITDELIRAEKIERAKRSEQNIGHLVVPNPPPYTIDSGDVLSIVVWDHPELAGAVAPPATGEALAQPGVAGLPAAGFVVDHEGRVQFPFAGDIKLAGLTEEQARQLLAGKLSKYINQPKVTLRVQAYRSKRIYVDGEVKTPGLQAINDIPMTLLEAINRAGGLLPTADQSQIALDRGDRRYTIDMRELVQKRVSPGNIMLLHGDVVRVHSRDEGKVFVSGEVVTPKALTMHNGRLTLNEALGESGGISPLTGDARQVYIVRKRPDGVRVYQLDARRPGALAMAEQFELYPRDLVYVAASPLANWHRKLSMLFPGALTSAVGVARP</sequence>
<evidence type="ECO:0000256" key="15">
    <source>
        <dbReference type="SAM" id="SignalP"/>
    </source>
</evidence>
<comment type="similarity">
    <text evidence="2">Belongs to the BexD/CtrA/VexA family.</text>
</comment>
<evidence type="ECO:0000259" key="16">
    <source>
        <dbReference type="Pfam" id="PF02563"/>
    </source>
</evidence>
<proteinExistence type="inferred from homology"/>
<protein>
    <recommendedName>
        <fullName evidence="20">Sugar transporter</fullName>
    </recommendedName>
</protein>
<dbReference type="Proteomes" id="UP000241421">
    <property type="component" value="Unassembled WGS sequence"/>
</dbReference>
<feature type="domain" description="SLBB" evidence="17">
    <location>
        <begin position="184"/>
        <end position="262"/>
    </location>
</feature>
<evidence type="ECO:0000256" key="9">
    <source>
        <dbReference type="ARBA" id="ARBA00023065"/>
    </source>
</evidence>
<evidence type="ECO:0000256" key="14">
    <source>
        <dbReference type="ARBA" id="ARBA00023288"/>
    </source>
</evidence>
<dbReference type="Pfam" id="PF02563">
    <property type="entry name" value="Poly_export"/>
    <property type="match status" value="1"/>
</dbReference>
<gene>
    <name evidence="18" type="ORF">C7C56_010445</name>
</gene>
<keyword evidence="19" id="KW-1185">Reference proteome</keyword>
<keyword evidence="13" id="KW-0998">Cell outer membrane</keyword>
<evidence type="ECO:0000256" key="10">
    <source>
        <dbReference type="ARBA" id="ARBA00023114"/>
    </source>
</evidence>
<organism evidence="18 19">
    <name type="scientific">Massilia glaciei</name>
    <dbReference type="NCBI Taxonomy" id="1524097"/>
    <lineage>
        <taxon>Bacteria</taxon>
        <taxon>Pseudomonadati</taxon>
        <taxon>Pseudomonadota</taxon>
        <taxon>Betaproteobacteria</taxon>
        <taxon>Burkholderiales</taxon>
        <taxon>Oxalobacteraceae</taxon>
        <taxon>Telluria group</taxon>
        <taxon>Massilia</taxon>
    </lineage>
</organism>
<dbReference type="GO" id="GO:0006811">
    <property type="term" value="P:monoatomic ion transport"/>
    <property type="evidence" value="ECO:0007669"/>
    <property type="project" value="UniProtKB-KW"/>
</dbReference>
<evidence type="ECO:0000256" key="2">
    <source>
        <dbReference type="ARBA" id="ARBA00009450"/>
    </source>
</evidence>
<feature type="signal peptide" evidence="15">
    <location>
        <begin position="1"/>
        <end position="22"/>
    </location>
</feature>
<keyword evidence="3" id="KW-0813">Transport</keyword>
<comment type="subcellular location">
    <subcellularLocation>
        <location evidence="1">Cell outer membrane</location>
        <topology evidence="1">Multi-pass membrane protein</topology>
    </subcellularLocation>
</comment>